<organism evidence="1 2">
    <name type="scientific">Caerostris extrusa</name>
    <name type="common">Bark spider</name>
    <name type="synonym">Caerostris bankana</name>
    <dbReference type="NCBI Taxonomy" id="172846"/>
    <lineage>
        <taxon>Eukaryota</taxon>
        <taxon>Metazoa</taxon>
        <taxon>Ecdysozoa</taxon>
        <taxon>Arthropoda</taxon>
        <taxon>Chelicerata</taxon>
        <taxon>Arachnida</taxon>
        <taxon>Araneae</taxon>
        <taxon>Araneomorphae</taxon>
        <taxon>Entelegynae</taxon>
        <taxon>Araneoidea</taxon>
        <taxon>Araneidae</taxon>
        <taxon>Caerostris</taxon>
    </lineage>
</organism>
<protein>
    <recommendedName>
        <fullName evidence="3">SWIM-type domain-containing protein</fullName>
    </recommendedName>
</protein>
<evidence type="ECO:0008006" key="3">
    <source>
        <dbReference type="Google" id="ProtNLM"/>
    </source>
</evidence>
<evidence type="ECO:0000313" key="1">
    <source>
        <dbReference type="EMBL" id="GIZ00072.1"/>
    </source>
</evidence>
<gene>
    <name evidence="1" type="ORF">CEXT_624821</name>
</gene>
<proteinExistence type="predicted"/>
<sequence length="117" mass="13164">MSFERKLRLLDTSTCLSSPHPQRGYVNTLRPNPLPKKQKVCYRTFLEKFSNSRVAEGLWIGFNESMEEGVSVRNCPWKLIFANSDSCTCSCGGFGHSRFKCEVHHAGDMGGVNSFVL</sequence>
<keyword evidence="2" id="KW-1185">Reference proteome</keyword>
<comment type="caution">
    <text evidence="1">The sequence shown here is derived from an EMBL/GenBank/DDBJ whole genome shotgun (WGS) entry which is preliminary data.</text>
</comment>
<evidence type="ECO:0000313" key="2">
    <source>
        <dbReference type="Proteomes" id="UP001054945"/>
    </source>
</evidence>
<name>A0AAV4XY68_CAEEX</name>
<accession>A0AAV4XY68</accession>
<dbReference type="EMBL" id="BPLR01001115">
    <property type="protein sequence ID" value="GIZ00072.1"/>
    <property type="molecule type" value="Genomic_DNA"/>
</dbReference>
<dbReference type="Proteomes" id="UP001054945">
    <property type="component" value="Unassembled WGS sequence"/>
</dbReference>
<dbReference type="AlphaFoldDB" id="A0AAV4XY68"/>
<reference evidence="1 2" key="1">
    <citation type="submission" date="2021-06" db="EMBL/GenBank/DDBJ databases">
        <title>Caerostris extrusa draft genome.</title>
        <authorList>
            <person name="Kono N."/>
            <person name="Arakawa K."/>
        </authorList>
    </citation>
    <scope>NUCLEOTIDE SEQUENCE [LARGE SCALE GENOMIC DNA]</scope>
</reference>